<comment type="caution">
    <text evidence="2">The sequence shown here is derived from an EMBL/GenBank/DDBJ whole genome shotgun (WGS) entry which is preliminary data.</text>
</comment>
<organism evidence="2 3">
    <name type="scientific">Homarus americanus</name>
    <name type="common">American lobster</name>
    <dbReference type="NCBI Taxonomy" id="6706"/>
    <lineage>
        <taxon>Eukaryota</taxon>
        <taxon>Metazoa</taxon>
        <taxon>Ecdysozoa</taxon>
        <taxon>Arthropoda</taxon>
        <taxon>Crustacea</taxon>
        <taxon>Multicrustacea</taxon>
        <taxon>Malacostraca</taxon>
        <taxon>Eumalacostraca</taxon>
        <taxon>Eucarida</taxon>
        <taxon>Decapoda</taxon>
        <taxon>Pleocyemata</taxon>
        <taxon>Astacidea</taxon>
        <taxon>Nephropoidea</taxon>
        <taxon>Nephropidae</taxon>
        <taxon>Homarus</taxon>
    </lineage>
</organism>
<keyword evidence="3" id="KW-1185">Reference proteome</keyword>
<feature type="region of interest" description="Disordered" evidence="1">
    <location>
        <begin position="14"/>
        <end position="62"/>
    </location>
</feature>
<sequence>PSVSEYVAICPGGMPVNDQAEAGPPDDIPTTTSAVDHYLPKSSTTNSPGSESLFSPFSTASD</sequence>
<gene>
    <name evidence="2" type="ORF">Hamer_G028460</name>
</gene>
<dbReference type="Proteomes" id="UP000747542">
    <property type="component" value="Unassembled WGS sequence"/>
</dbReference>
<proteinExistence type="predicted"/>
<evidence type="ECO:0000256" key="1">
    <source>
        <dbReference type="SAM" id="MobiDB-lite"/>
    </source>
</evidence>
<evidence type="ECO:0000313" key="3">
    <source>
        <dbReference type="Proteomes" id="UP000747542"/>
    </source>
</evidence>
<accession>A0A8J5JEA7</accession>
<name>A0A8J5JEA7_HOMAM</name>
<evidence type="ECO:0000313" key="2">
    <source>
        <dbReference type="EMBL" id="KAG7154090.1"/>
    </source>
</evidence>
<reference evidence="2" key="1">
    <citation type="journal article" date="2021" name="Sci. Adv.">
        <title>The American lobster genome reveals insights on longevity, neural, and immune adaptations.</title>
        <authorList>
            <person name="Polinski J.M."/>
            <person name="Zimin A.V."/>
            <person name="Clark K.F."/>
            <person name="Kohn A.B."/>
            <person name="Sadowski N."/>
            <person name="Timp W."/>
            <person name="Ptitsyn A."/>
            <person name="Khanna P."/>
            <person name="Romanova D.Y."/>
            <person name="Williams P."/>
            <person name="Greenwood S.J."/>
            <person name="Moroz L.L."/>
            <person name="Walt D.R."/>
            <person name="Bodnar A.G."/>
        </authorList>
    </citation>
    <scope>NUCLEOTIDE SEQUENCE</scope>
    <source>
        <strain evidence="2">GMGI-L3</strain>
    </source>
</reference>
<dbReference type="AlphaFoldDB" id="A0A8J5JEA7"/>
<protein>
    <submittedName>
        <fullName evidence="2">Uncharacterized protein</fullName>
    </submittedName>
</protein>
<feature type="non-terminal residue" evidence="2">
    <location>
        <position position="62"/>
    </location>
</feature>
<dbReference type="EMBL" id="JAHLQT010045355">
    <property type="protein sequence ID" value="KAG7154090.1"/>
    <property type="molecule type" value="Genomic_DNA"/>
</dbReference>
<feature type="non-terminal residue" evidence="2">
    <location>
        <position position="1"/>
    </location>
</feature>
<feature type="compositionally biased region" description="Polar residues" evidence="1">
    <location>
        <begin position="41"/>
        <end position="62"/>
    </location>
</feature>